<evidence type="ECO:0000313" key="2">
    <source>
        <dbReference type="Proteomes" id="UP001595843"/>
    </source>
</evidence>
<evidence type="ECO:0000313" key="1">
    <source>
        <dbReference type="EMBL" id="MFC4075225.1"/>
    </source>
</evidence>
<reference evidence="2" key="1">
    <citation type="journal article" date="2019" name="Int. J. Syst. Evol. Microbiol.">
        <title>The Global Catalogue of Microorganisms (GCM) 10K type strain sequencing project: providing services to taxonomists for standard genome sequencing and annotation.</title>
        <authorList>
            <consortium name="The Broad Institute Genomics Platform"/>
            <consortium name="The Broad Institute Genome Sequencing Center for Infectious Disease"/>
            <person name="Wu L."/>
            <person name="Ma J."/>
        </authorList>
    </citation>
    <scope>NUCLEOTIDE SEQUENCE [LARGE SCALE GENOMIC DNA]</scope>
    <source>
        <strain evidence="2">IBRC-M 10813</strain>
    </source>
</reference>
<accession>A0ABV8JA78</accession>
<sequence length="137" mass="14772">MTEYITPDYYENDYRGAMPPDPADLSRYIKRASDTVDQVTGFKMYKEDFSTLPIVMQDLVKKATAAQVEFYVVQGGDADINAGTDNLQSVTVGSFSYSGSGSGGAEGNRDIQRVSPCALSFLAPTGLLYQGVHVHGG</sequence>
<name>A0ABV8JA78_9BACL</name>
<comment type="caution">
    <text evidence="1">The sequence shown here is derived from an EMBL/GenBank/DDBJ whole genome shotgun (WGS) entry which is preliminary data.</text>
</comment>
<proteinExistence type="predicted"/>
<dbReference type="RefSeq" id="WP_380700939.1">
    <property type="nucleotide sequence ID" value="NZ_JBHSAP010000001.1"/>
</dbReference>
<keyword evidence="2" id="KW-1185">Reference proteome</keyword>
<protein>
    <submittedName>
        <fullName evidence="1">Uncharacterized protein</fullName>
    </submittedName>
</protein>
<gene>
    <name evidence="1" type="ORF">ACFOUO_00100</name>
</gene>
<organism evidence="1 2">
    <name type="scientific">Salinithrix halophila</name>
    <dbReference type="NCBI Taxonomy" id="1485204"/>
    <lineage>
        <taxon>Bacteria</taxon>
        <taxon>Bacillati</taxon>
        <taxon>Bacillota</taxon>
        <taxon>Bacilli</taxon>
        <taxon>Bacillales</taxon>
        <taxon>Thermoactinomycetaceae</taxon>
        <taxon>Salinithrix</taxon>
    </lineage>
</organism>
<dbReference type="EMBL" id="JBHSAP010000001">
    <property type="protein sequence ID" value="MFC4075225.1"/>
    <property type="molecule type" value="Genomic_DNA"/>
</dbReference>
<dbReference type="Proteomes" id="UP001595843">
    <property type="component" value="Unassembled WGS sequence"/>
</dbReference>